<feature type="transmembrane region" description="Helical" evidence="1">
    <location>
        <begin position="64"/>
        <end position="86"/>
    </location>
</feature>
<reference evidence="2" key="1">
    <citation type="submission" date="2021-01" db="EMBL/GenBank/DDBJ databases">
        <authorList>
            <person name="Li R."/>
            <person name="Bekaert M."/>
        </authorList>
    </citation>
    <scope>NUCLEOTIDE SEQUENCE</scope>
    <source>
        <strain evidence="2">Farmed</strain>
    </source>
</reference>
<dbReference type="Proteomes" id="UP000597762">
    <property type="component" value="Unassembled WGS sequence"/>
</dbReference>
<feature type="transmembrane region" description="Helical" evidence="1">
    <location>
        <begin position="136"/>
        <end position="159"/>
    </location>
</feature>
<feature type="transmembrane region" description="Helical" evidence="1">
    <location>
        <begin position="106"/>
        <end position="124"/>
    </location>
</feature>
<name>A0A812E8L6_ACAPH</name>
<keyword evidence="1" id="KW-0472">Membrane</keyword>
<proteinExistence type="predicted"/>
<accession>A0A812E8L6</accession>
<sequence>MMLISFFDVKGILHKAFVPLGQTANQAFLLGSPAVFVRQVFLSFPFHHFLFSILSLLTSFMLDLCLSTFLNFTFIASYFYLLHHHFFPFSFLLSLSPLSDNFHCPYFFFLYPIIIFFSIQTFLLSFPSFLYFPFHLLILLIIIHYLFLSTQSCIFYHHFFFFSFNFYWF</sequence>
<feature type="transmembrane region" description="Helical" evidence="1">
    <location>
        <begin position="36"/>
        <end position="57"/>
    </location>
</feature>
<organism evidence="2 3">
    <name type="scientific">Acanthosepion pharaonis</name>
    <name type="common">Pharaoh cuttlefish</name>
    <name type="synonym">Sepia pharaonis</name>
    <dbReference type="NCBI Taxonomy" id="158019"/>
    <lineage>
        <taxon>Eukaryota</taxon>
        <taxon>Metazoa</taxon>
        <taxon>Spiralia</taxon>
        <taxon>Lophotrochozoa</taxon>
        <taxon>Mollusca</taxon>
        <taxon>Cephalopoda</taxon>
        <taxon>Coleoidea</taxon>
        <taxon>Decapodiformes</taxon>
        <taxon>Sepiida</taxon>
        <taxon>Sepiina</taxon>
        <taxon>Sepiidae</taxon>
        <taxon>Acanthosepion</taxon>
    </lineage>
</organism>
<keyword evidence="3" id="KW-1185">Reference proteome</keyword>
<evidence type="ECO:0000313" key="2">
    <source>
        <dbReference type="EMBL" id="CAE1317539.1"/>
    </source>
</evidence>
<keyword evidence="1" id="KW-1133">Transmembrane helix</keyword>
<dbReference type="AlphaFoldDB" id="A0A812E8L6"/>
<keyword evidence="1" id="KW-0812">Transmembrane</keyword>
<gene>
    <name evidence="2" type="ORF">SPHA_68093</name>
</gene>
<protein>
    <submittedName>
        <fullName evidence="2">Uncharacterized protein</fullName>
    </submittedName>
</protein>
<evidence type="ECO:0000256" key="1">
    <source>
        <dbReference type="SAM" id="Phobius"/>
    </source>
</evidence>
<evidence type="ECO:0000313" key="3">
    <source>
        <dbReference type="Proteomes" id="UP000597762"/>
    </source>
</evidence>
<comment type="caution">
    <text evidence="2">The sequence shown here is derived from an EMBL/GenBank/DDBJ whole genome shotgun (WGS) entry which is preliminary data.</text>
</comment>
<dbReference type="EMBL" id="CAHIKZ030004942">
    <property type="protein sequence ID" value="CAE1317539.1"/>
    <property type="molecule type" value="Genomic_DNA"/>
</dbReference>